<feature type="compositionally biased region" description="Basic and acidic residues" evidence="4">
    <location>
        <begin position="180"/>
        <end position="191"/>
    </location>
</feature>
<keyword evidence="2 3" id="KW-0175">Coiled coil</keyword>
<dbReference type="OMA" id="RCCLLHE"/>
<feature type="chain" id="PRO_5023883868" evidence="5">
    <location>
        <begin position="25"/>
        <end position="191"/>
    </location>
</feature>
<dbReference type="PANTHER" id="PTHR12499">
    <property type="entry name" value="OPTIC ATROPHY 3 PROTEIN OPA3"/>
    <property type="match status" value="1"/>
</dbReference>
<dbReference type="GO" id="GO:0005739">
    <property type="term" value="C:mitochondrion"/>
    <property type="evidence" value="ECO:0007669"/>
    <property type="project" value="TreeGrafter"/>
</dbReference>
<name>A0A5J4Z024_PORPP</name>
<feature type="compositionally biased region" description="Low complexity" evidence="4">
    <location>
        <begin position="164"/>
        <end position="179"/>
    </location>
</feature>
<evidence type="ECO:0000256" key="3">
    <source>
        <dbReference type="SAM" id="Coils"/>
    </source>
</evidence>
<proteinExistence type="inferred from homology"/>
<evidence type="ECO:0000256" key="5">
    <source>
        <dbReference type="SAM" id="SignalP"/>
    </source>
</evidence>
<comment type="similarity">
    <text evidence="1">Belongs to the OPA3 family.</text>
</comment>
<accession>A0A5J4Z024</accession>
<evidence type="ECO:0000256" key="2">
    <source>
        <dbReference type="ARBA" id="ARBA00023054"/>
    </source>
</evidence>
<dbReference type="InterPro" id="IPR010754">
    <property type="entry name" value="OPA3-like"/>
</dbReference>
<evidence type="ECO:0000313" key="6">
    <source>
        <dbReference type="EMBL" id="KAA8496698.1"/>
    </source>
</evidence>
<feature type="region of interest" description="Disordered" evidence="4">
    <location>
        <begin position="161"/>
        <end position="191"/>
    </location>
</feature>
<dbReference type="AlphaFoldDB" id="A0A5J4Z024"/>
<feature type="signal peptide" evidence="5">
    <location>
        <begin position="1"/>
        <end position="24"/>
    </location>
</feature>
<organism evidence="6 7">
    <name type="scientific">Porphyridium purpureum</name>
    <name type="common">Red alga</name>
    <name type="synonym">Porphyridium cruentum</name>
    <dbReference type="NCBI Taxonomy" id="35688"/>
    <lineage>
        <taxon>Eukaryota</taxon>
        <taxon>Rhodophyta</taxon>
        <taxon>Bangiophyceae</taxon>
        <taxon>Porphyridiales</taxon>
        <taxon>Porphyridiaceae</taxon>
        <taxon>Porphyridium</taxon>
    </lineage>
</organism>
<evidence type="ECO:0000256" key="1">
    <source>
        <dbReference type="ARBA" id="ARBA00007584"/>
    </source>
</evidence>
<dbReference type="EMBL" id="VRMN01000002">
    <property type="protein sequence ID" value="KAA8496698.1"/>
    <property type="molecule type" value="Genomic_DNA"/>
</dbReference>
<dbReference type="GO" id="GO:0019216">
    <property type="term" value="P:regulation of lipid metabolic process"/>
    <property type="evidence" value="ECO:0007669"/>
    <property type="project" value="TreeGrafter"/>
</dbReference>
<feature type="coiled-coil region" evidence="3">
    <location>
        <begin position="100"/>
        <end position="127"/>
    </location>
</feature>
<sequence>MAHFVPLGKLLAVGLKLLAKPVASVIKGQAKTHPMLHDSCATLGQGVHKLVVRIFRLARDEEGGGLIKALPHERAVERGAELVGELFVVSVVGGVTISEVIKAGRERAELEAKKEAKRDEKMRLQLQHDEAFLSRIVALEESMRRVDSEIACLSAALVQQQQSTAAADTADPTATTLAPDHVRLDPDSQSQ</sequence>
<gene>
    <name evidence="6" type="ORF">FVE85_0427</name>
</gene>
<dbReference type="Proteomes" id="UP000324585">
    <property type="component" value="Unassembled WGS sequence"/>
</dbReference>
<comment type="caution">
    <text evidence="6">The sequence shown here is derived from an EMBL/GenBank/DDBJ whole genome shotgun (WGS) entry which is preliminary data.</text>
</comment>
<keyword evidence="7" id="KW-1185">Reference proteome</keyword>
<dbReference type="Pfam" id="PF07047">
    <property type="entry name" value="OPA3"/>
    <property type="match status" value="1"/>
</dbReference>
<evidence type="ECO:0000313" key="7">
    <source>
        <dbReference type="Proteomes" id="UP000324585"/>
    </source>
</evidence>
<keyword evidence="5" id="KW-0732">Signal</keyword>
<protein>
    <submittedName>
        <fullName evidence="6">OPA3-like protein</fullName>
    </submittedName>
</protein>
<dbReference type="PANTHER" id="PTHR12499:SF0">
    <property type="entry name" value="OPTIC ATROPHY 3 PROTEIN"/>
    <property type="match status" value="1"/>
</dbReference>
<reference evidence="7" key="1">
    <citation type="journal article" date="2019" name="Nat. Commun.">
        <title>Expansion of phycobilisome linker gene families in mesophilic red algae.</title>
        <authorList>
            <person name="Lee J."/>
            <person name="Kim D."/>
            <person name="Bhattacharya D."/>
            <person name="Yoon H.S."/>
        </authorList>
    </citation>
    <scope>NUCLEOTIDE SEQUENCE [LARGE SCALE GENOMIC DNA]</scope>
    <source>
        <strain evidence="7">CCMP 1328</strain>
    </source>
</reference>
<evidence type="ECO:0000256" key="4">
    <source>
        <dbReference type="SAM" id="MobiDB-lite"/>
    </source>
</evidence>
<dbReference type="OrthoDB" id="2129069at2759"/>